<proteinExistence type="predicted"/>
<sequence length="27" mass="3239">PEDIESFLPWNLSAQQKAVWRYPRLPP</sequence>
<gene>
    <name evidence="1" type="ORF">HKBW3S09_01824</name>
</gene>
<comment type="caution">
    <text evidence="1">The sequence shown here is derived from an EMBL/GenBank/DDBJ whole genome shotgun (WGS) entry which is preliminary data.</text>
</comment>
<dbReference type="EMBL" id="BLRW01000504">
    <property type="protein sequence ID" value="GFP24357.1"/>
    <property type="molecule type" value="Genomic_DNA"/>
</dbReference>
<feature type="non-terminal residue" evidence="1">
    <location>
        <position position="1"/>
    </location>
</feature>
<evidence type="ECO:0000313" key="2">
    <source>
        <dbReference type="Proteomes" id="UP000585609"/>
    </source>
</evidence>
<dbReference type="AlphaFoldDB" id="A0A6V8NW11"/>
<dbReference type="Proteomes" id="UP000585609">
    <property type="component" value="Unassembled WGS sequence"/>
</dbReference>
<accession>A0A6V8NW11</accession>
<protein>
    <submittedName>
        <fullName evidence="1">Uncharacterized protein</fullName>
    </submittedName>
</protein>
<reference evidence="1 2" key="1">
    <citation type="journal article" date="2020" name="Front. Microbiol.">
        <title>Single-cell genomics of novel Actinobacteria with the Wood-Ljungdahl pathway discovered in a serpentinizing system.</title>
        <authorList>
            <person name="Merino N."/>
            <person name="Kawai M."/>
            <person name="Boyd E.S."/>
            <person name="Colman D.R."/>
            <person name="McGlynn S.E."/>
            <person name="Nealson K.H."/>
            <person name="Kurokawa K."/>
            <person name="Hongoh Y."/>
        </authorList>
    </citation>
    <scope>NUCLEOTIDE SEQUENCE [LARGE SCALE GENOMIC DNA]</scope>
    <source>
        <strain evidence="1 2">S09_30</strain>
    </source>
</reference>
<evidence type="ECO:0000313" key="1">
    <source>
        <dbReference type="EMBL" id="GFP24357.1"/>
    </source>
</evidence>
<name>A0A6V8NW11_9ACTN</name>
<organism evidence="1 2">
    <name type="scientific">Candidatus Hakubella thermalkaliphila</name>
    <dbReference type="NCBI Taxonomy" id="2754717"/>
    <lineage>
        <taxon>Bacteria</taxon>
        <taxon>Bacillati</taxon>
        <taxon>Actinomycetota</taxon>
        <taxon>Actinomycetota incertae sedis</taxon>
        <taxon>Candidatus Hakubellales</taxon>
        <taxon>Candidatus Hakubellaceae</taxon>
        <taxon>Candidatus Hakubella</taxon>
    </lineage>
</organism>